<dbReference type="InterPro" id="IPR010920">
    <property type="entry name" value="LSM_dom_sf"/>
</dbReference>
<dbReference type="Pfam" id="PF00924">
    <property type="entry name" value="MS_channel_2nd"/>
    <property type="match status" value="1"/>
</dbReference>
<dbReference type="EMBL" id="BMGK01000009">
    <property type="protein sequence ID" value="GGD97743.1"/>
    <property type="molecule type" value="Genomic_DNA"/>
</dbReference>
<dbReference type="Proteomes" id="UP000652231">
    <property type="component" value="Unassembled WGS sequence"/>
</dbReference>
<evidence type="ECO:0000313" key="3">
    <source>
        <dbReference type="EMBL" id="GGD97743.1"/>
    </source>
</evidence>
<protein>
    <recommendedName>
        <fullName evidence="2">Mechanosensitive ion channel MscS domain-containing protein</fullName>
    </recommendedName>
</protein>
<evidence type="ECO:0000313" key="4">
    <source>
        <dbReference type="Proteomes" id="UP000652231"/>
    </source>
</evidence>
<evidence type="ECO:0000259" key="2">
    <source>
        <dbReference type="Pfam" id="PF00924"/>
    </source>
</evidence>
<feature type="transmembrane region" description="Helical" evidence="1">
    <location>
        <begin position="6"/>
        <end position="31"/>
    </location>
</feature>
<dbReference type="PANTHER" id="PTHR30221:SF8">
    <property type="entry name" value="SMALL-CONDUCTANCE MECHANOSENSITIVE CHANNEL"/>
    <property type="match status" value="1"/>
</dbReference>
<dbReference type="PANTHER" id="PTHR30221">
    <property type="entry name" value="SMALL-CONDUCTANCE MECHANOSENSITIVE CHANNEL"/>
    <property type="match status" value="1"/>
</dbReference>
<proteinExistence type="predicted"/>
<organism evidence="3 4">
    <name type="scientific">Planktosalinus lacus</name>
    <dbReference type="NCBI Taxonomy" id="1526573"/>
    <lineage>
        <taxon>Bacteria</taxon>
        <taxon>Pseudomonadati</taxon>
        <taxon>Bacteroidota</taxon>
        <taxon>Flavobacteriia</taxon>
        <taxon>Flavobacteriales</taxon>
        <taxon>Flavobacteriaceae</taxon>
        <taxon>Planktosalinus</taxon>
    </lineage>
</organism>
<sequence>MTFEQLLPNIIYSAISIFIIILLRGLVIRLIKRYAKIHEKMQQRTKLIIKHFDFAFVFIFIFWNILIWGVKFSDVGLVFSSMFAVIGVALFAQWSILSNVTSGIIMFFTFSYKIGDKIKIHDKDFIAEALFIEDIKAFHIILKSDSGEIHSYPNNLILQKGISMVSTSDSEEITRDKDDKNLTQTHD</sequence>
<feature type="transmembrane region" description="Helical" evidence="1">
    <location>
        <begin position="52"/>
        <end position="70"/>
    </location>
</feature>
<dbReference type="InterPro" id="IPR045275">
    <property type="entry name" value="MscS_archaea/bacteria_type"/>
</dbReference>
<accession>A0A8J2VB91</accession>
<feature type="transmembrane region" description="Helical" evidence="1">
    <location>
        <begin position="82"/>
        <end position="110"/>
    </location>
</feature>
<gene>
    <name evidence="3" type="ORF">GCM10011312_21700</name>
</gene>
<keyword evidence="4" id="KW-1185">Reference proteome</keyword>
<keyword evidence="1" id="KW-0472">Membrane</keyword>
<dbReference type="InterPro" id="IPR006685">
    <property type="entry name" value="MscS_channel_2nd"/>
</dbReference>
<dbReference type="RefSeq" id="WP_188442432.1">
    <property type="nucleotide sequence ID" value="NZ_BMGK01000009.1"/>
</dbReference>
<dbReference type="SUPFAM" id="SSF50182">
    <property type="entry name" value="Sm-like ribonucleoproteins"/>
    <property type="match status" value="1"/>
</dbReference>
<dbReference type="GO" id="GO:0016020">
    <property type="term" value="C:membrane"/>
    <property type="evidence" value="ECO:0007669"/>
    <property type="project" value="InterPro"/>
</dbReference>
<reference evidence="3" key="2">
    <citation type="submission" date="2020-09" db="EMBL/GenBank/DDBJ databases">
        <authorList>
            <person name="Sun Q."/>
            <person name="Zhou Y."/>
        </authorList>
    </citation>
    <scope>NUCLEOTIDE SEQUENCE</scope>
    <source>
        <strain evidence="3">CGMCC 1.12924</strain>
    </source>
</reference>
<keyword evidence="1" id="KW-1133">Transmembrane helix</keyword>
<reference evidence="3" key="1">
    <citation type="journal article" date="2014" name="Int. J. Syst. Evol. Microbiol.">
        <title>Complete genome sequence of Corynebacterium casei LMG S-19264T (=DSM 44701T), isolated from a smear-ripened cheese.</title>
        <authorList>
            <consortium name="US DOE Joint Genome Institute (JGI-PGF)"/>
            <person name="Walter F."/>
            <person name="Albersmeier A."/>
            <person name="Kalinowski J."/>
            <person name="Ruckert C."/>
        </authorList>
    </citation>
    <scope>NUCLEOTIDE SEQUENCE</scope>
    <source>
        <strain evidence="3">CGMCC 1.12924</strain>
    </source>
</reference>
<feature type="domain" description="Mechanosensitive ion channel MscS" evidence="2">
    <location>
        <begin position="96"/>
        <end position="160"/>
    </location>
</feature>
<evidence type="ECO:0000256" key="1">
    <source>
        <dbReference type="SAM" id="Phobius"/>
    </source>
</evidence>
<dbReference type="AlphaFoldDB" id="A0A8J2VB91"/>
<keyword evidence="1" id="KW-0812">Transmembrane</keyword>
<comment type="caution">
    <text evidence="3">The sequence shown here is derived from an EMBL/GenBank/DDBJ whole genome shotgun (WGS) entry which is preliminary data.</text>
</comment>
<dbReference type="GO" id="GO:0008381">
    <property type="term" value="F:mechanosensitive monoatomic ion channel activity"/>
    <property type="evidence" value="ECO:0007669"/>
    <property type="project" value="InterPro"/>
</dbReference>
<name>A0A8J2VB91_9FLAO</name>